<reference evidence="4" key="1">
    <citation type="submission" date="2007-07" db="EMBL/GenBank/DDBJ databases">
        <authorList>
            <person name="Chen Y.-Y."/>
            <person name="Chu F.-H."/>
        </authorList>
    </citation>
    <scope>NUCLEOTIDE SEQUENCE</scope>
</reference>
<dbReference type="SUPFAM" id="SSF49562">
    <property type="entry name" value="C2 domain (Calcium/lipid-binding domain, CaLB)"/>
    <property type="match status" value="1"/>
</dbReference>
<keyword evidence="2" id="KW-0812">Transmembrane</keyword>
<dbReference type="PANTHER" id="PTHR32246:SF173">
    <property type="entry name" value="C2 DOMAIN-CONTAINING PROTEIN"/>
    <property type="match status" value="1"/>
</dbReference>
<dbReference type="InterPro" id="IPR035892">
    <property type="entry name" value="C2_domain_sf"/>
</dbReference>
<feature type="region of interest" description="Disordered" evidence="1">
    <location>
        <begin position="205"/>
        <end position="285"/>
    </location>
</feature>
<dbReference type="GO" id="GO:0006952">
    <property type="term" value="P:defense response"/>
    <property type="evidence" value="ECO:0007669"/>
    <property type="project" value="InterPro"/>
</dbReference>
<evidence type="ECO:0000259" key="3">
    <source>
        <dbReference type="PROSITE" id="PS50004"/>
    </source>
</evidence>
<keyword evidence="2" id="KW-1133">Transmembrane helix</keyword>
<dbReference type="Pfam" id="PF00168">
    <property type="entry name" value="C2"/>
    <property type="match status" value="1"/>
</dbReference>
<evidence type="ECO:0000313" key="4">
    <source>
        <dbReference type="EMBL" id="ABU98655.1"/>
    </source>
</evidence>
<name>A7XAJ8_TAICR</name>
<organism evidence="4">
    <name type="scientific">Taiwania cryptomerioides</name>
    <name type="common">Coffin tree</name>
    <dbReference type="NCBI Taxonomy" id="50187"/>
    <lineage>
        <taxon>Eukaryota</taxon>
        <taxon>Viridiplantae</taxon>
        <taxon>Streptophyta</taxon>
        <taxon>Embryophyta</taxon>
        <taxon>Tracheophyta</taxon>
        <taxon>Spermatophyta</taxon>
        <taxon>Pinopsida</taxon>
        <taxon>Pinidae</taxon>
        <taxon>Conifers II</taxon>
        <taxon>Cupressales</taxon>
        <taxon>Cupressaceae</taxon>
        <taxon>Taiwania</taxon>
    </lineage>
</organism>
<feature type="compositionally biased region" description="Pro residues" evidence="1">
    <location>
        <begin position="205"/>
        <end position="241"/>
    </location>
</feature>
<dbReference type="PROSITE" id="PS50004">
    <property type="entry name" value="C2"/>
    <property type="match status" value="1"/>
</dbReference>
<feature type="compositionally biased region" description="Low complexity" evidence="1">
    <location>
        <begin position="242"/>
        <end position="276"/>
    </location>
</feature>
<sequence>METRTIEVTLISARDIQDVNLFTKSKVYAVAWIRGDPRPTKQRTVSDKENGTNPSWNKSMSFAVDEAALQQGRLVLEVEIRSEGTFGDKEVGHVSVPMKEFLGKKPTGGVDFVSYQVRKPSGKAKGTLNLSVKLNNTAVVKQPAYEPSVFQYPANGSAATAYGATAPAYGSAAPAYGATAPAHKDGKNEPVTAYPAYPPPGSFSSSYPPPAAYPPPPPQPPAGYPHYPPPGGQYPPQPPYPQQGGYPPYNQGGYPPYQGGYPPYNQGYPPVQQQPQRPKKNKMGMGLGAGLLGGALGGLLIGDMIDDGFDGGFGDGGDFGGGDF</sequence>
<dbReference type="AlphaFoldDB" id="A7XAJ8"/>
<accession>A7XAJ8</accession>
<dbReference type="Gene3D" id="2.60.40.150">
    <property type="entry name" value="C2 domain"/>
    <property type="match status" value="1"/>
</dbReference>
<dbReference type="CDD" id="cd04051">
    <property type="entry name" value="C2_SRC2_like"/>
    <property type="match status" value="1"/>
</dbReference>
<dbReference type="EMBL" id="EU068729">
    <property type="protein sequence ID" value="ABU98655.1"/>
    <property type="molecule type" value="mRNA"/>
</dbReference>
<dbReference type="SMART" id="SM00239">
    <property type="entry name" value="C2"/>
    <property type="match status" value="1"/>
</dbReference>
<dbReference type="PANTHER" id="PTHR32246">
    <property type="entry name" value="INGRESSION PROTEIN FIC1"/>
    <property type="match status" value="1"/>
</dbReference>
<dbReference type="InterPro" id="IPR044750">
    <property type="entry name" value="C2_SRC2/BAP"/>
</dbReference>
<evidence type="ECO:0000256" key="2">
    <source>
        <dbReference type="SAM" id="Phobius"/>
    </source>
</evidence>
<protein>
    <submittedName>
        <fullName evidence="4">SRC2 protein</fullName>
    </submittedName>
</protein>
<evidence type="ECO:0000256" key="1">
    <source>
        <dbReference type="SAM" id="MobiDB-lite"/>
    </source>
</evidence>
<proteinExistence type="evidence at transcript level"/>
<feature type="domain" description="C2" evidence="3">
    <location>
        <begin position="1"/>
        <end position="111"/>
    </location>
</feature>
<dbReference type="InterPro" id="IPR000008">
    <property type="entry name" value="C2_dom"/>
</dbReference>
<feature type="transmembrane region" description="Helical" evidence="2">
    <location>
        <begin position="283"/>
        <end position="301"/>
    </location>
</feature>
<keyword evidence="2" id="KW-0472">Membrane</keyword>